<feature type="transmembrane region" description="Helical" evidence="1">
    <location>
        <begin position="84"/>
        <end position="104"/>
    </location>
</feature>
<organism evidence="2 3">
    <name type="scientific">Brumimicrobium aurantiacum</name>
    <dbReference type="NCBI Taxonomy" id="1737063"/>
    <lineage>
        <taxon>Bacteria</taxon>
        <taxon>Pseudomonadati</taxon>
        <taxon>Bacteroidota</taxon>
        <taxon>Flavobacteriia</taxon>
        <taxon>Flavobacteriales</taxon>
        <taxon>Crocinitomicaceae</taxon>
        <taxon>Brumimicrobium</taxon>
    </lineage>
</organism>
<keyword evidence="1" id="KW-0812">Transmembrane</keyword>
<reference evidence="2 3" key="1">
    <citation type="submission" date="2018-08" db="EMBL/GenBank/DDBJ databases">
        <title>The draft genome squence of Brumimicrobium sp. N62.</title>
        <authorList>
            <person name="Du Z.-J."/>
            <person name="Luo H.-R."/>
        </authorList>
    </citation>
    <scope>NUCLEOTIDE SEQUENCE [LARGE SCALE GENOMIC DNA]</scope>
    <source>
        <strain evidence="2 3">N62</strain>
    </source>
</reference>
<keyword evidence="3" id="KW-1185">Reference proteome</keyword>
<dbReference type="Proteomes" id="UP000257127">
    <property type="component" value="Unassembled WGS sequence"/>
</dbReference>
<evidence type="ECO:0000313" key="2">
    <source>
        <dbReference type="EMBL" id="RFC53087.1"/>
    </source>
</evidence>
<protein>
    <submittedName>
        <fullName evidence="2">Uncharacterized protein</fullName>
    </submittedName>
</protein>
<keyword evidence="1" id="KW-1133">Transmembrane helix</keyword>
<evidence type="ECO:0000313" key="3">
    <source>
        <dbReference type="Proteomes" id="UP000257127"/>
    </source>
</evidence>
<feature type="transmembrane region" description="Helical" evidence="1">
    <location>
        <begin position="48"/>
        <end position="72"/>
    </location>
</feature>
<proteinExistence type="predicted"/>
<dbReference type="AlphaFoldDB" id="A0A3E1EU63"/>
<sequence length="106" mass="11979">MNNLKTSNWFYLFYLVLIGLSIKTNLIIQNVLDTSNPPISGDALGNGLTVTFLVLIWGLFSIIYFLFAIVKYLDTRRKIILKRLILSILTIIVIVGAAILQAYMNI</sequence>
<dbReference type="EMBL" id="QURB01000018">
    <property type="protein sequence ID" value="RFC53087.1"/>
    <property type="molecule type" value="Genomic_DNA"/>
</dbReference>
<name>A0A3E1EU63_9FLAO</name>
<dbReference type="RefSeq" id="WP_116882094.1">
    <property type="nucleotide sequence ID" value="NZ_QURB01000018.1"/>
</dbReference>
<gene>
    <name evidence="2" type="ORF">DXU93_14880</name>
</gene>
<comment type="caution">
    <text evidence="2">The sequence shown here is derived from an EMBL/GenBank/DDBJ whole genome shotgun (WGS) entry which is preliminary data.</text>
</comment>
<keyword evidence="1" id="KW-0472">Membrane</keyword>
<accession>A0A3E1EU63</accession>
<feature type="transmembrane region" description="Helical" evidence="1">
    <location>
        <begin position="9"/>
        <end position="28"/>
    </location>
</feature>
<evidence type="ECO:0000256" key="1">
    <source>
        <dbReference type="SAM" id="Phobius"/>
    </source>
</evidence>